<dbReference type="Proteomes" id="UP001595805">
    <property type="component" value="Unassembled WGS sequence"/>
</dbReference>
<gene>
    <name evidence="1" type="ORF">ACFOSV_09775</name>
</gene>
<dbReference type="EMBL" id="JBHRZS010000007">
    <property type="protein sequence ID" value="MFC3880465.1"/>
    <property type="molecule type" value="Genomic_DNA"/>
</dbReference>
<keyword evidence="2" id="KW-1185">Reference proteome</keyword>
<protein>
    <submittedName>
        <fullName evidence="1">Uncharacterized protein</fullName>
    </submittedName>
</protein>
<evidence type="ECO:0000313" key="1">
    <source>
        <dbReference type="EMBL" id="MFC3880465.1"/>
    </source>
</evidence>
<sequence length="169" mass="19696">MARLYSFNERLSNPNATMDTVVKIARYEYLPFFNPSNELNKSTITSLLNTGNIEYFDENIKSRILKHNADQLELQKVMDQNVSIFLGSQYPKGPVMQSENSLMQSAVIKGPLLEKYWASKRDDEFLDRMLSTLSGKILMYNFLFDSKRQLFQKTNEMIDFLTDLENHTD</sequence>
<name>A0ABV8AS82_9BACT</name>
<evidence type="ECO:0000313" key="2">
    <source>
        <dbReference type="Proteomes" id="UP001595805"/>
    </source>
</evidence>
<organism evidence="1 2">
    <name type="scientific">Algoriphagus namhaensis</name>
    <dbReference type="NCBI Taxonomy" id="915353"/>
    <lineage>
        <taxon>Bacteria</taxon>
        <taxon>Pseudomonadati</taxon>
        <taxon>Bacteroidota</taxon>
        <taxon>Cytophagia</taxon>
        <taxon>Cytophagales</taxon>
        <taxon>Cyclobacteriaceae</taxon>
        <taxon>Algoriphagus</taxon>
    </lineage>
</organism>
<proteinExistence type="predicted"/>
<comment type="caution">
    <text evidence="1">The sequence shown here is derived from an EMBL/GenBank/DDBJ whole genome shotgun (WGS) entry which is preliminary data.</text>
</comment>
<accession>A0ABV8AS82</accession>
<reference evidence="2" key="1">
    <citation type="journal article" date="2019" name="Int. J. Syst. Evol. Microbiol.">
        <title>The Global Catalogue of Microorganisms (GCM) 10K type strain sequencing project: providing services to taxonomists for standard genome sequencing and annotation.</title>
        <authorList>
            <consortium name="The Broad Institute Genomics Platform"/>
            <consortium name="The Broad Institute Genome Sequencing Center for Infectious Disease"/>
            <person name="Wu L."/>
            <person name="Ma J."/>
        </authorList>
    </citation>
    <scope>NUCLEOTIDE SEQUENCE [LARGE SCALE GENOMIC DNA]</scope>
    <source>
        <strain evidence="2">CCUG 60523</strain>
    </source>
</reference>